<dbReference type="HOGENOM" id="CLU_1588681_0_0_1"/>
<dbReference type="eggNOG" id="KOG4197">
    <property type="taxonomic scope" value="Eukaryota"/>
</dbReference>
<dbReference type="InterPro" id="IPR011990">
    <property type="entry name" value="TPR-like_helical_dom_sf"/>
</dbReference>
<dbReference type="EMBL" id="KI394526">
    <property type="protein sequence ID" value="ERN02522.1"/>
    <property type="molecule type" value="Genomic_DNA"/>
</dbReference>
<dbReference type="InterPro" id="IPR002885">
    <property type="entry name" value="PPR_rpt"/>
</dbReference>
<name>W1NY14_AMBTC</name>
<accession>W1NY14</accession>
<keyword evidence="1" id="KW-0677">Repeat</keyword>
<dbReference type="Proteomes" id="UP000017836">
    <property type="component" value="Unassembled WGS sequence"/>
</dbReference>
<evidence type="ECO:0000313" key="2">
    <source>
        <dbReference type="EMBL" id="ERN02522.1"/>
    </source>
</evidence>
<keyword evidence="3" id="KW-1185">Reference proteome</keyword>
<proteinExistence type="predicted"/>
<dbReference type="Gene3D" id="1.25.40.10">
    <property type="entry name" value="Tetratricopeptide repeat domain"/>
    <property type="match status" value="1"/>
</dbReference>
<gene>
    <name evidence="2" type="ORF">AMTR_s00083p00099540</name>
</gene>
<organism evidence="2 3">
    <name type="scientific">Amborella trichopoda</name>
    <dbReference type="NCBI Taxonomy" id="13333"/>
    <lineage>
        <taxon>Eukaryota</taxon>
        <taxon>Viridiplantae</taxon>
        <taxon>Streptophyta</taxon>
        <taxon>Embryophyta</taxon>
        <taxon>Tracheophyta</taxon>
        <taxon>Spermatophyta</taxon>
        <taxon>Magnoliopsida</taxon>
        <taxon>Amborellales</taxon>
        <taxon>Amborellaceae</taxon>
        <taxon>Amborella</taxon>
    </lineage>
</organism>
<reference evidence="3" key="1">
    <citation type="journal article" date="2013" name="Science">
        <title>The Amborella genome and the evolution of flowering plants.</title>
        <authorList>
            <consortium name="Amborella Genome Project"/>
        </authorList>
    </citation>
    <scope>NUCLEOTIDE SEQUENCE [LARGE SCALE GENOMIC DNA]</scope>
</reference>
<dbReference type="InterPro" id="IPR046960">
    <property type="entry name" value="PPR_At4g14850-like_plant"/>
</dbReference>
<dbReference type="PANTHER" id="PTHR47926">
    <property type="entry name" value="PENTATRICOPEPTIDE REPEAT-CONTAINING PROTEIN"/>
    <property type="match status" value="1"/>
</dbReference>
<dbReference type="GO" id="GO:0009451">
    <property type="term" value="P:RNA modification"/>
    <property type="evidence" value="ECO:0007669"/>
    <property type="project" value="InterPro"/>
</dbReference>
<dbReference type="AlphaFoldDB" id="W1NY14"/>
<protein>
    <recommendedName>
        <fullName evidence="4">Pentatricopeptide repeat-containing protein</fullName>
    </recommendedName>
</protein>
<sequence length="168" mass="19101">MQCSCATHKQKRKSGGAAHRPLSVSLMRIPPLVCGKHDHFLRNSTFSFESCRARESHILSFLSLCKSPPQLIQTHAYIIKTGFEQHPFVAAKLLEATGILGDTNHASLIFNNLKQPNVILWNILIKLLSHSSRFQAISYFIAMRRKGFKPDSYTYTSWIVQGKSLMKW</sequence>
<evidence type="ECO:0000313" key="3">
    <source>
        <dbReference type="Proteomes" id="UP000017836"/>
    </source>
</evidence>
<dbReference type="Gramene" id="ERN02522">
    <property type="protein sequence ID" value="ERN02522"/>
    <property type="gene ID" value="AMTR_s00083p00099540"/>
</dbReference>
<evidence type="ECO:0008006" key="4">
    <source>
        <dbReference type="Google" id="ProtNLM"/>
    </source>
</evidence>
<dbReference type="GO" id="GO:0003723">
    <property type="term" value="F:RNA binding"/>
    <property type="evidence" value="ECO:0007669"/>
    <property type="project" value="InterPro"/>
</dbReference>
<dbReference type="Pfam" id="PF13041">
    <property type="entry name" value="PPR_2"/>
    <property type="match status" value="1"/>
</dbReference>
<evidence type="ECO:0000256" key="1">
    <source>
        <dbReference type="ARBA" id="ARBA00022737"/>
    </source>
</evidence>